<keyword evidence="1" id="KW-1133">Transmembrane helix</keyword>
<feature type="transmembrane region" description="Helical" evidence="1">
    <location>
        <begin position="17"/>
        <end position="35"/>
    </location>
</feature>
<dbReference type="RefSeq" id="WP_009794501.1">
    <property type="nucleotide sequence ID" value="NC_022524.1"/>
</dbReference>
<dbReference type="InterPro" id="IPR052906">
    <property type="entry name" value="Type_IV_Methyl-Rstrct_Enzyme"/>
</dbReference>
<dbReference type="PANTHER" id="PTHR30015:SF7">
    <property type="entry name" value="TYPE IV METHYL-DIRECTED RESTRICTION ENZYME ECOKMRR"/>
    <property type="match status" value="1"/>
</dbReference>
<dbReference type="GO" id="GO:0015666">
    <property type="term" value="F:restriction endodeoxyribonuclease activity"/>
    <property type="evidence" value="ECO:0007669"/>
    <property type="project" value="TreeGrafter"/>
</dbReference>
<proteinExistence type="predicted"/>
<dbReference type="SUPFAM" id="SSF52980">
    <property type="entry name" value="Restriction endonuclease-like"/>
    <property type="match status" value="1"/>
</dbReference>
<sequence length="172" mass="20179">MIAVPFFSFIKTGNGETAVFIFISEVILYFIYALFRLRRMTKRQEDSEVWVTDKMTDEELKEFTIPLLAKSGYTISRLEREHPDISFLLETPAGKKAIVKVKSHKRGVGIRLVQRIFKQLDAYDADECWVITNYGYTPQASEYARKLPIRLYAREKFMDWILAVRRGKRIRG</sequence>
<dbReference type="GO" id="GO:0003677">
    <property type="term" value="F:DNA binding"/>
    <property type="evidence" value="ECO:0007669"/>
    <property type="project" value="InterPro"/>
</dbReference>
<dbReference type="KEGG" id="bif:N288_24870"/>
<dbReference type="EMBL" id="CP006643">
    <property type="protein sequence ID" value="AGX06806.1"/>
    <property type="molecule type" value="Genomic_DNA"/>
</dbReference>
<dbReference type="PANTHER" id="PTHR30015">
    <property type="entry name" value="MRR RESTRICTION SYSTEM PROTEIN"/>
    <property type="match status" value="1"/>
</dbReference>
<evidence type="ECO:0000259" key="2">
    <source>
        <dbReference type="Pfam" id="PF04471"/>
    </source>
</evidence>
<protein>
    <recommendedName>
        <fullName evidence="2">Restriction endonuclease type IV Mrr domain-containing protein</fullName>
    </recommendedName>
</protein>
<gene>
    <name evidence="3" type="ORF">N288_24870</name>
</gene>
<dbReference type="InterPro" id="IPR007560">
    <property type="entry name" value="Restrct_endonuc_IV_Mrr"/>
</dbReference>
<dbReference type="HOGENOM" id="CLU_101688_1_0_9"/>
<organism evidence="3 4">
    <name type="scientific">Bacillus infantis NRRL B-14911</name>
    <dbReference type="NCBI Taxonomy" id="1367477"/>
    <lineage>
        <taxon>Bacteria</taxon>
        <taxon>Bacillati</taxon>
        <taxon>Bacillota</taxon>
        <taxon>Bacilli</taxon>
        <taxon>Bacillales</taxon>
        <taxon>Bacillaceae</taxon>
        <taxon>Bacillus</taxon>
    </lineage>
</organism>
<name>U5LJD7_9BACI</name>
<keyword evidence="4" id="KW-1185">Reference proteome</keyword>
<keyword evidence="1" id="KW-0812">Transmembrane</keyword>
<dbReference type="Pfam" id="PF04471">
    <property type="entry name" value="Mrr_cat"/>
    <property type="match status" value="1"/>
</dbReference>
<reference evidence="3 4" key="1">
    <citation type="submission" date="2013-07" db="EMBL/GenBank/DDBJ databases">
        <title>Complete genome sequence of Bacillus infantis NRRL B-14911 that has potential to induce cardiac disease by antigenic mimicry.</title>
        <authorList>
            <person name="Massilamany C."/>
            <person name="Smith T.P.L."/>
            <person name="Loy J.D."/>
            <person name="Barletta R."/>
            <person name="Reddy J."/>
        </authorList>
    </citation>
    <scope>NUCLEOTIDE SEQUENCE [LARGE SCALE GENOMIC DNA]</scope>
    <source>
        <strain evidence="3 4">NRRL B-14911</strain>
    </source>
</reference>
<dbReference type="STRING" id="1367477.N288_24870"/>
<keyword evidence="1" id="KW-0472">Membrane</keyword>
<dbReference type="GO" id="GO:0009307">
    <property type="term" value="P:DNA restriction-modification system"/>
    <property type="evidence" value="ECO:0007669"/>
    <property type="project" value="InterPro"/>
</dbReference>
<evidence type="ECO:0000313" key="3">
    <source>
        <dbReference type="EMBL" id="AGX06806.1"/>
    </source>
</evidence>
<dbReference type="PATRIC" id="fig|1367477.3.peg.4967"/>
<dbReference type="AlphaFoldDB" id="U5LJD7"/>
<dbReference type="Proteomes" id="UP000017805">
    <property type="component" value="Chromosome"/>
</dbReference>
<evidence type="ECO:0000313" key="4">
    <source>
        <dbReference type="Proteomes" id="UP000017805"/>
    </source>
</evidence>
<feature type="domain" description="Restriction endonuclease type IV Mrr" evidence="2">
    <location>
        <begin position="53"/>
        <end position="161"/>
    </location>
</feature>
<evidence type="ECO:0000256" key="1">
    <source>
        <dbReference type="SAM" id="Phobius"/>
    </source>
</evidence>
<accession>U5LJD7</accession>
<dbReference type="InterPro" id="IPR011335">
    <property type="entry name" value="Restrct_endonuc-II-like"/>
</dbReference>